<evidence type="ECO:0000313" key="7">
    <source>
        <dbReference type="Proteomes" id="UP001275932"/>
    </source>
</evidence>
<evidence type="ECO:0000256" key="2">
    <source>
        <dbReference type="ARBA" id="ARBA00022630"/>
    </source>
</evidence>
<dbReference type="InterPro" id="IPR055178">
    <property type="entry name" value="RsdA/BaiN/AoA(So)-like_dom"/>
</dbReference>
<dbReference type="RefSeq" id="WP_370396493.1">
    <property type="nucleotide sequence ID" value="NZ_JALBUT010000002.1"/>
</dbReference>
<dbReference type="NCBIfam" id="TIGR00275">
    <property type="entry name" value="aminoacetone oxidase family FAD-binding enzyme"/>
    <property type="match status" value="1"/>
</dbReference>
<accession>A0ABU4WHZ8</accession>
<feature type="domain" description="RsdA/BaiN/AoA(So)-like insert" evidence="5">
    <location>
        <begin position="185"/>
        <end position="334"/>
    </location>
</feature>
<protein>
    <submittedName>
        <fullName evidence="6">NAD(P)/FAD-dependent oxidoreductase</fullName>
    </submittedName>
</protein>
<keyword evidence="2" id="KW-0285">Flavoprotein</keyword>
<evidence type="ECO:0000256" key="1">
    <source>
        <dbReference type="ARBA" id="ARBA00001974"/>
    </source>
</evidence>
<dbReference type="InterPro" id="IPR057661">
    <property type="entry name" value="RsdA/BaiN/AoA(So)_Rossmann"/>
</dbReference>
<sequence>MKIAIVGAGAAGMFCAANLKGNFDVEVLEGSGGILRKVEQSGGGRCNITNSQKNVSEFIKAYPRGGKSLRKPLMRFGNSALEEWFLKRGVKFKTEEDGRVFPESDDSLTIVNCLLSEAQKNGAFIRKNFSVKNFSKMQDGKYMLSSKDGDTVIADAVLFAVGGRWEQSLKEALERMSHKFAAPLPSLFGFKAEELSELAGLSLKEAYLKCPEFGFETSGGILFTHEGITGPAVLKMSSLGARVFAEKEYKLDFILCVLKNPESFDLFCKEARTKHSKKLARNFRHPEIPQKYWEFLLEKSGISCECEWAHFSKENQKTLRSNIASLKIKTDAKAANTREFVTSGGLELDCVNLNTMQSKILPNVFFAGECLNIDAFTGGYNLQAAWTTSYIASSAINSLI</sequence>
<dbReference type="PANTHER" id="PTHR42887">
    <property type="entry name" value="OS12G0638800 PROTEIN"/>
    <property type="match status" value="1"/>
</dbReference>
<comment type="cofactor">
    <cofactor evidence="1">
        <name>FAD</name>
        <dbReference type="ChEBI" id="CHEBI:57692"/>
    </cofactor>
</comment>
<keyword evidence="3" id="KW-0274">FAD</keyword>
<dbReference type="Gene3D" id="2.40.30.10">
    <property type="entry name" value="Translation factors"/>
    <property type="match status" value="1"/>
</dbReference>
<evidence type="ECO:0000259" key="4">
    <source>
        <dbReference type="Pfam" id="PF03486"/>
    </source>
</evidence>
<dbReference type="InterPro" id="IPR036188">
    <property type="entry name" value="FAD/NAD-bd_sf"/>
</dbReference>
<dbReference type="Pfam" id="PF03486">
    <property type="entry name" value="HI0933_like"/>
    <property type="match status" value="1"/>
</dbReference>
<dbReference type="InterPro" id="IPR023166">
    <property type="entry name" value="BaiN-like_dom_sf"/>
</dbReference>
<dbReference type="InterPro" id="IPR004792">
    <property type="entry name" value="BaiN-like"/>
</dbReference>
<comment type="caution">
    <text evidence="6">The sequence shown here is derived from an EMBL/GenBank/DDBJ whole genome shotgun (WGS) entry which is preliminary data.</text>
</comment>
<gene>
    <name evidence="6" type="ORF">MOX91_02490</name>
</gene>
<feature type="domain" description="RsdA/BaiN/AoA(So)-like Rossmann fold-like" evidence="4">
    <location>
        <begin position="2"/>
        <end position="394"/>
    </location>
</feature>
<dbReference type="Proteomes" id="UP001275932">
    <property type="component" value="Unassembled WGS sequence"/>
</dbReference>
<keyword evidence="7" id="KW-1185">Reference proteome</keyword>
<dbReference type="Gene3D" id="3.50.50.60">
    <property type="entry name" value="FAD/NAD(P)-binding domain"/>
    <property type="match status" value="1"/>
</dbReference>
<dbReference type="Pfam" id="PF22780">
    <property type="entry name" value="HI0933_like_1st"/>
    <property type="match status" value="1"/>
</dbReference>
<evidence type="ECO:0000259" key="5">
    <source>
        <dbReference type="Pfam" id="PF22780"/>
    </source>
</evidence>
<dbReference type="EMBL" id="JALBUT010000002">
    <property type="protein sequence ID" value="MDX8415049.1"/>
    <property type="molecule type" value="Genomic_DNA"/>
</dbReference>
<dbReference type="SUPFAM" id="SSF51905">
    <property type="entry name" value="FAD/NAD(P)-binding domain"/>
    <property type="match status" value="1"/>
</dbReference>
<name>A0ABU4WHZ8_9BACT</name>
<evidence type="ECO:0000313" key="6">
    <source>
        <dbReference type="EMBL" id="MDX8415049.1"/>
    </source>
</evidence>
<proteinExistence type="predicted"/>
<evidence type="ECO:0000256" key="3">
    <source>
        <dbReference type="ARBA" id="ARBA00022827"/>
    </source>
</evidence>
<organism evidence="6 7">
    <name type="scientific">Intestinicryptomonas porci</name>
    <dbReference type="NCBI Taxonomy" id="2926320"/>
    <lineage>
        <taxon>Bacteria</taxon>
        <taxon>Pseudomonadati</taxon>
        <taxon>Verrucomicrobiota</taxon>
        <taxon>Opitutia</taxon>
        <taxon>Opitutales</taxon>
        <taxon>Intestinicryptomonaceae</taxon>
        <taxon>Intestinicryptomonas</taxon>
    </lineage>
</organism>
<reference evidence="6 7" key="1">
    <citation type="submission" date="2022-03" db="EMBL/GenBank/DDBJ databases">
        <title>Novel taxa within the pig intestine.</title>
        <authorList>
            <person name="Wylensek D."/>
            <person name="Bishof K."/>
            <person name="Afrizal A."/>
            <person name="Clavel T."/>
        </authorList>
    </citation>
    <scope>NUCLEOTIDE SEQUENCE [LARGE SCALE GENOMIC DNA]</scope>
    <source>
        <strain evidence="6 7">CLA-KB-P66</strain>
    </source>
</reference>
<dbReference type="PANTHER" id="PTHR42887:SF2">
    <property type="entry name" value="OS12G0638800 PROTEIN"/>
    <property type="match status" value="1"/>
</dbReference>
<dbReference type="Gene3D" id="1.10.8.260">
    <property type="entry name" value="HI0933 insert domain-like"/>
    <property type="match status" value="1"/>
</dbReference>
<dbReference type="SUPFAM" id="SSF160996">
    <property type="entry name" value="HI0933 insert domain-like"/>
    <property type="match status" value="1"/>
</dbReference>